<dbReference type="GO" id="GO:0009279">
    <property type="term" value="C:cell outer membrane"/>
    <property type="evidence" value="ECO:0007669"/>
    <property type="project" value="UniProtKB-SubCell"/>
</dbReference>
<evidence type="ECO:0000256" key="8">
    <source>
        <dbReference type="ARBA" id="ARBA00023288"/>
    </source>
</evidence>
<keyword evidence="7" id="KW-0998">Cell outer membrane</keyword>
<keyword evidence="2 10" id="KW-1134">Transmembrane beta strand</keyword>
<reference evidence="12 13" key="1">
    <citation type="submission" date="2019-12" db="EMBL/GenBank/DDBJ databases">
        <title>complete genome sequences of Pseudomonas otitidis str. WP8-S17-CRE-03 isolated from wastewater treatment plant effluent.</title>
        <authorList>
            <person name="Sekizuka T."/>
            <person name="Itokawa K."/>
            <person name="Yatsu K."/>
            <person name="Inamine Y."/>
            <person name="Kuroda M."/>
        </authorList>
    </citation>
    <scope>NUCLEOTIDE SEQUENCE [LARGE SCALE GENOMIC DNA]</scope>
    <source>
        <strain evidence="12 13">WP8-S17-CRE-03</strain>
    </source>
</reference>
<evidence type="ECO:0000313" key="12">
    <source>
        <dbReference type="EMBL" id="BBT16391.1"/>
    </source>
</evidence>
<evidence type="ECO:0000256" key="5">
    <source>
        <dbReference type="ARBA" id="ARBA00023136"/>
    </source>
</evidence>
<keyword evidence="6 10" id="KW-0564">Palmitate</keyword>
<dbReference type="Proteomes" id="UP000515591">
    <property type="component" value="Chromosome"/>
</dbReference>
<comment type="function">
    <text evidence="9">Could be involved in resistance to puromycin, acriflavine and tetraphenylarsonium chloride.</text>
</comment>
<evidence type="ECO:0000313" key="13">
    <source>
        <dbReference type="Proteomes" id="UP000515591"/>
    </source>
</evidence>
<dbReference type="Gene3D" id="1.20.1600.10">
    <property type="entry name" value="Outer membrane efflux proteins (OEP)"/>
    <property type="match status" value="1"/>
</dbReference>
<dbReference type="AlphaFoldDB" id="A0A6S5RK29"/>
<dbReference type="SUPFAM" id="SSF56954">
    <property type="entry name" value="Outer membrane efflux proteins (OEP)"/>
    <property type="match status" value="1"/>
</dbReference>
<proteinExistence type="inferred from homology"/>
<sequence>MPRRLARGLRSVSAVVIFSTMAGCLSTQGIAPSEQRLAPDHLQLDAAIAQAGQDAGWPRQRWWQAFGDPQLDAWIDQALAGSPSLAEARARVRMAASLAGAAEAVESPQVDAKASLSRHRWPTDYFYGPGELARTTTWNNDAALGLSYAFDFWGRESSIAEHYQDLARMSAAQARMAQLELEGNVVRAYVQLSLQYAERDIAQALLDQQQAILDLARRRLGGGLGTQFGVSQAEVPLPETRRRLEAVEEAIALSRNQLAALAGKGPGAAAELRRPSLSLVAQPGLPARLPVALLGHRPDLVASRWQVAAEARGVDAAEADFYPNVDLVASVGYNAVGGGMLEFLRGQKFNYGIGPALSLPIFDGGRRRALLGEASASYDAAVARYNGTLVQALRDVSDQLIRVRSLARQQQLADDSVAAAQHTYELATQAYQGGLTDYLNVLNAQTRLFQQQEVAQQVHAGRLAAHAGLVIALGGGLGEPDQAPDDTHLLPERVPLRTPEAR</sequence>
<evidence type="ECO:0000256" key="7">
    <source>
        <dbReference type="ARBA" id="ARBA00023237"/>
    </source>
</evidence>
<evidence type="ECO:0000256" key="1">
    <source>
        <dbReference type="ARBA" id="ARBA00007613"/>
    </source>
</evidence>
<accession>A0A6S5RK29</accession>
<dbReference type="InterPro" id="IPR003423">
    <property type="entry name" value="OMP_efflux"/>
</dbReference>
<evidence type="ECO:0008006" key="14">
    <source>
        <dbReference type="Google" id="ProtNLM"/>
    </source>
</evidence>
<evidence type="ECO:0000256" key="4">
    <source>
        <dbReference type="ARBA" id="ARBA00022729"/>
    </source>
</evidence>
<keyword evidence="4 10" id="KW-0732">Signal</keyword>
<dbReference type="Gene3D" id="2.20.200.10">
    <property type="entry name" value="Outer membrane efflux proteins (OEP)"/>
    <property type="match status" value="1"/>
</dbReference>
<keyword evidence="8 10" id="KW-0449">Lipoprotein</keyword>
<evidence type="ECO:0000256" key="3">
    <source>
        <dbReference type="ARBA" id="ARBA00022692"/>
    </source>
</evidence>
<comment type="similarity">
    <text evidence="1 10">Belongs to the outer membrane factor (OMF) (TC 1.B.17) family.</text>
</comment>
<dbReference type="EMBL" id="AP022213">
    <property type="protein sequence ID" value="BBT16391.1"/>
    <property type="molecule type" value="Genomic_DNA"/>
</dbReference>
<dbReference type="NCBIfam" id="TIGR01845">
    <property type="entry name" value="outer_NodT"/>
    <property type="match status" value="1"/>
</dbReference>
<evidence type="ECO:0000256" key="2">
    <source>
        <dbReference type="ARBA" id="ARBA00022452"/>
    </source>
</evidence>
<gene>
    <name evidence="12" type="ORF">WP8S17C03_24400</name>
</gene>
<feature type="region of interest" description="Disordered" evidence="11">
    <location>
        <begin position="480"/>
        <end position="502"/>
    </location>
</feature>
<dbReference type="Pfam" id="PF02321">
    <property type="entry name" value="OEP"/>
    <property type="match status" value="2"/>
</dbReference>
<dbReference type="PANTHER" id="PTHR30203:SF20">
    <property type="entry name" value="MULTIDRUG RESISTANCE OUTER MEMBRANE PROTEIN MDTP-RELATED"/>
    <property type="match status" value="1"/>
</dbReference>
<evidence type="ECO:0000256" key="9">
    <source>
        <dbReference type="ARBA" id="ARBA00037313"/>
    </source>
</evidence>
<dbReference type="PROSITE" id="PS51257">
    <property type="entry name" value="PROKAR_LIPOPROTEIN"/>
    <property type="match status" value="1"/>
</dbReference>
<evidence type="ECO:0000256" key="6">
    <source>
        <dbReference type="ARBA" id="ARBA00023139"/>
    </source>
</evidence>
<evidence type="ECO:0000256" key="10">
    <source>
        <dbReference type="RuleBase" id="RU362097"/>
    </source>
</evidence>
<organism evidence="12 13">
    <name type="scientific">Metapseudomonas otitidis</name>
    <dbReference type="NCBI Taxonomy" id="319939"/>
    <lineage>
        <taxon>Bacteria</taxon>
        <taxon>Pseudomonadati</taxon>
        <taxon>Pseudomonadota</taxon>
        <taxon>Gammaproteobacteria</taxon>
        <taxon>Pseudomonadales</taxon>
        <taxon>Pseudomonadaceae</taxon>
        <taxon>Metapseudomonas</taxon>
    </lineage>
</organism>
<feature type="compositionally biased region" description="Basic and acidic residues" evidence="11">
    <location>
        <begin position="485"/>
        <end position="502"/>
    </location>
</feature>
<dbReference type="PANTHER" id="PTHR30203">
    <property type="entry name" value="OUTER MEMBRANE CATION EFFLUX PROTEIN"/>
    <property type="match status" value="1"/>
</dbReference>
<feature type="signal peptide" evidence="10">
    <location>
        <begin position="1"/>
        <end position="22"/>
    </location>
</feature>
<keyword evidence="3 10" id="KW-0812">Transmembrane</keyword>
<dbReference type="InterPro" id="IPR010131">
    <property type="entry name" value="MdtP/NodT-like"/>
</dbReference>
<keyword evidence="5 10" id="KW-0472">Membrane</keyword>
<evidence type="ECO:0000256" key="11">
    <source>
        <dbReference type="SAM" id="MobiDB-lite"/>
    </source>
</evidence>
<feature type="chain" id="PRO_5028508913" description="RND transporter" evidence="10">
    <location>
        <begin position="23"/>
        <end position="502"/>
    </location>
</feature>
<dbReference type="GO" id="GO:0015562">
    <property type="term" value="F:efflux transmembrane transporter activity"/>
    <property type="evidence" value="ECO:0007669"/>
    <property type="project" value="InterPro"/>
</dbReference>
<protein>
    <recommendedName>
        <fullName evidence="14">RND transporter</fullName>
    </recommendedName>
</protein>
<name>A0A6S5RK29_9GAMM</name>
<comment type="subcellular location">
    <subcellularLocation>
        <location evidence="10">Cell outer membrane</location>
        <topology evidence="10">Lipid-anchor</topology>
    </subcellularLocation>
</comment>